<accession>A0A7Y7UK49</accession>
<dbReference type="RefSeq" id="WP_176818398.1">
    <property type="nucleotide sequence ID" value="NZ_JABXWP010000016.1"/>
</dbReference>
<sequence>MATFQKIEKGQPDWQKPINDNFSLVESSFAETDASGWLTDGLTTGQNVSQVQNIGYRIVTIGTYSRLHLRAAMLVKQDLFTGKWASKESMLFGLPFDVSINDGLAPQSFTIRDGYSYKPVINAVMLSPDFPFSKDAPQNGIYFATLADPNDTVDNHKNDTLVHVNLWIDLTDKKE</sequence>
<proteinExistence type="predicted"/>
<dbReference type="EMBL" id="JABXWP010000016">
    <property type="protein sequence ID" value="NVO88958.1"/>
    <property type="molecule type" value="Genomic_DNA"/>
</dbReference>
<gene>
    <name evidence="1" type="ORF">HWN39_10755</name>
</gene>
<comment type="caution">
    <text evidence="1">The sequence shown here is derived from an EMBL/GenBank/DDBJ whole genome shotgun (WGS) entry which is preliminary data.</text>
</comment>
<protein>
    <submittedName>
        <fullName evidence="1">Uncharacterized protein</fullName>
    </submittedName>
</protein>
<name>A0A7Y7UK49_LACRH</name>
<organism evidence="1 2">
    <name type="scientific">Lacticaseibacillus rhamnosus</name>
    <name type="common">Lactobacillus rhamnosus</name>
    <dbReference type="NCBI Taxonomy" id="47715"/>
    <lineage>
        <taxon>Bacteria</taxon>
        <taxon>Bacillati</taxon>
        <taxon>Bacillota</taxon>
        <taxon>Bacilli</taxon>
        <taxon>Lactobacillales</taxon>
        <taxon>Lactobacillaceae</taxon>
        <taxon>Lacticaseibacillus</taxon>
    </lineage>
</organism>
<dbReference type="Proteomes" id="UP000542889">
    <property type="component" value="Unassembled WGS sequence"/>
</dbReference>
<evidence type="ECO:0000313" key="1">
    <source>
        <dbReference type="EMBL" id="NVO88958.1"/>
    </source>
</evidence>
<dbReference type="AlphaFoldDB" id="A0A7Y7UK49"/>
<evidence type="ECO:0000313" key="2">
    <source>
        <dbReference type="Proteomes" id="UP000542889"/>
    </source>
</evidence>
<reference evidence="1 2" key="1">
    <citation type="submission" date="2020-06" db="EMBL/GenBank/DDBJ databases">
        <title>Lactobacillus rhamnosus QC,genome.</title>
        <authorList>
            <person name="Yi H."/>
            <person name="Jin M."/>
        </authorList>
    </citation>
    <scope>NUCLEOTIDE SEQUENCE [LARGE SCALE GENOMIC DNA]</scope>
    <source>
        <strain evidence="1 2">QC</strain>
    </source>
</reference>